<gene>
    <name evidence="3" type="ORF">AMK59_1913</name>
</gene>
<evidence type="ECO:0000313" key="3">
    <source>
        <dbReference type="EMBL" id="KRT86598.1"/>
    </source>
</evidence>
<dbReference type="InterPro" id="IPR023578">
    <property type="entry name" value="Ras_GEF_dom_sf"/>
</dbReference>
<feature type="domain" description="N-terminal Ras-GEF" evidence="2">
    <location>
        <begin position="38"/>
        <end position="107"/>
    </location>
</feature>
<evidence type="ECO:0000313" key="4">
    <source>
        <dbReference type="Proteomes" id="UP000051574"/>
    </source>
</evidence>
<sequence>LYTVYLKKVRYHRPTRSLSSSHSDSDDEISHLEWETVRVRFVKAGTLKKLVEALSTDDGELETTYINVFLATYRSFSTPKEVLKLLLQRYEELAETPTSNGKPDYHE</sequence>
<evidence type="ECO:0000256" key="1">
    <source>
        <dbReference type="PROSITE-ProRule" id="PRU00135"/>
    </source>
</evidence>
<dbReference type="Gene3D" id="1.20.870.10">
    <property type="entry name" value="Son of sevenless (SoS) protein Chain: S domain 1"/>
    <property type="match status" value="1"/>
</dbReference>
<dbReference type="PROSITE" id="PS50212">
    <property type="entry name" value="RASGEF_NTER"/>
    <property type="match status" value="1"/>
</dbReference>
<organism evidence="3 4">
    <name type="scientific">Oryctes borbonicus</name>
    <dbReference type="NCBI Taxonomy" id="1629725"/>
    <lineage>
        <taxon>Eukaryota</taxon>
        <taxon>Metazoa</taxon>
        <taxon>Ecdysozoa</taxon>
        <taxon>Arthropoda</taxon>
        <taxon>Hexapoda</taxon>
        <taxon>Insecta</taxon>
        <taxon>Pterygota</taxon>
        <taxon>Neoptera</taxon>
        <taxon>Endopterygota</taxon>
        <taxon>Coleoptera</taxon>
        <taxon>Polyphaga</taxon>
        <taxon>Scarabaeiformia</taxon>
        <taxon>Scarabaeidae</taxon>
        <taxon>Dynastinae</taxon>
        <taxon>Oryctes</taxon>
    </lineage>
</organism>
<evidence type="ECO:0000259" key="2">
    <source>
        <dbReference type="PROSITE" id="PS50212"/>
    </source>
</evidence>
<feature type="non-terminal residue" evidence="3">
    <location>
        <position position="1"/>
    </location>
</feature>
<protein>
    <recommendedName>
        <fullName evidence="2">N-terminal Ras-GEF domain-containing protein</fullName>
    </recommendedName>
</protein>
<comment type="caution">
    <text evidence="3">The sequence shown here is derived from an EMBL/GenBank/DDBJ whole genome shotgun (WGS) entry which is preliminary data.</text>
</comment>
<dbReference type="Pfam" id="PF00618">
    <property type="entry name" value="RasGEF_N"/>
    <property type="match status" value="1"/>
</dbReference>
<keyword evidence="4" id="KW-1185">Reference proteome</keyword>
<dbReference type="InterPro" id="IPR000651">
    <property type="entry name" value="Ras-like_Gua-exchang_fac_N"/>
</dbReference>
<reference evidence="3 4" key="1">
    <citation type="submission" date="2015-09" db="EMBL/GenBank/DDBJ databases">
        <title>Draft genome of the scarab beetle Oryctes borbonicus.</title>
        <authorList>
            <person name="Meyer J.M."/>
            <person name="Markov G.V."/>
            <person name="Baskaran P."/>
            <person name="Herrmann M."/>
            <person name="Sommer R.J."/>
            <person name="Roedelsperger C."/>
        </authorList>
    </citation>
    <scope>NUCLEOTIDE SEQUENCE [LARGE SCALE GENOMIC DNA]</scope>
    <source>
        <strain evidence="3">OB123</strain>
        <tissue evidence="3">Whole animal</tissue>
    </source>
</reference>
<dbReference type="EMBL" id="LJIG01000342">
    <property type="protein sequence ID" value="KRT86598.1"/>
    <property type="molecule type" value="Genomic_DNA"/>
</dbReference>
<dbReference type="CDD" id="cd06224">
    <property type="entry name" value="REM"/>
    <property type="match status" value="1"/>
</dbReference>
<accession>A0A0T6BGY1</accession>
<dbReference type="AlphaFoldDB" id="A0A0T6BGY1"/>
<dbReference type="SUPFAM" id="SSF48366">
    <property type="entry name" value="Ras GEF"/>
    <property type="match status" value="1"/>
</dbReference>
<name>A0A0T6BGY1_9SCAR</name>
<keyword evidence="1" id="KW-0344">Guanine-nucleotide releasing factor</keyword>
<dbReference type="Proteomes" id="UP000051574">
    <property type="component" value="Unassembled WGS sequence"/>
</dbReference>
<feature type="non-terminal residue" evidence="3">
    <location>
        <position position="107"/>
    </location>
</feature>
<dbReference type="OrthoDB" id="26687at2759"/>
<proteinExistence type="predicted"/>
<dbReference type="GO" id="GO:0005085">
    <property type="term" value="F:guanyl-nucleotide exchange factor activity"/>
    <property type="evidence" value="ECO:0007669"/>
    <property type="project" value="UniProtKB-KW"/>
</dbReference>